<organism evidence="2 3">
    <name type="scientific">Brachionus plicatilis</name>
    <name type="common">Marine rotifer</name>
    <name type="synonym">Brachionus muelleri</name>
    <dbReference type="NCBI Taxonomy" id="10195"/>
    <lineage>
        <taxon>Eukaryota</taxon>
        <taxon>Metazoa</taxon>
        <taxon>Spiralia</taxon>
        <taxon>Gnathifera</taxon>
        <taxon>Rotifera</taxon>
        <taxon>Eurotatoria</taxon>
        <taxon>Monogononta</taxon>
        <taxon>Pseudotrocha</taxon>
        <taxon>Ploima</taxon>
        <taxon>Brachionidae</taxon>
        <taxon>Brachionus</taxon>
    </lineage>
</organism>
<feature type="region of interest" description="Disordered" evidence="1">
    <location>
        <begin position="88"/>
        <end position="113"/>
    </location>
</feature>
<keyword evidence="3" id="KW-1185">Reference proteome</keyword>
<dbReference type="AlphaFoldDB" id="A0A3M7SZA9"/>
<name>A0A3M7SZA9_BRAPC</name>
<evidence type="ECO:0000256" key="1">
    <source>
        <dbReference type="SAM" id="MobiDB-lite"/>
    </source>
</evidence>
<comment type="caution">
    <text evidence="2">The sequence shown here is derived from an EMBL/GenBank/DDBJ whole genome shotgun (WGS) entry which is preliminary data.</text>
</comment>
<evidence type="ECO:0000313" key="3">
    <source>
        <dbReference type="Proteomes" id="UP000276133"/>
    </source>
</evidence>
<sequence>GRPAKNKKAWEHVQLVETQNNLEVEEDEDEDSFIIEFDEEQDSIMAINNQETIDTLIIQAEPISISNADNQILTQLEHQNVVQETYAVKSTTAKRPRGRPPKIKATANKKPRT</sequence>
<feature type="compositionally biased region" description="Basic residues" evidence="1">
    <location>
        <begin position="92"/>
        <end position="113"/>
    </location>
</feature>
<gene>
    <name evidence="2" type="ORF">BpHYR1_009805</name>
</gene>
<dbReference type="EMBL" id="REGN01000541">
    <property type="protein sequence ID" value="RNA41153.1"/>
    <property type="molecule type" value="Genomic_DNA"/>
</dbReference>
<protein>
    <submittedName>
        <fullName evidence="2">Uncharacterized protein</fullName>
    </submittedName>
</protein>
<feature type="non-terminal residue" evidence="2">
    <location>
        <position position="1"/>
    </location>
</feature>
<dbReference type="Proteomes" id="UP000276133">
    <property type="component" value="Unassembled WGS sequence"/>
</dbReference>
<reference evidence="2 3" key="1">
    <citation type="journal article" date="2018" name="Sci. Rep.">
        <title>Genomic signatures of local adaptation to the degree of environmental predictability in rotifers.</title>
        <authorList>
            <person name="Franch-Gras L."/>
            <person name="Hahn C."/>
            <person name="Garcia-Roger E.M."/>
            <person name="Carmona M.J."/>
            <person name="Serra M."/>
            <person name="Gomez A."/>
        </authorList>
    </citation>
    <scope>NUCLEOTIDE SEQUENCE [LARGE SCALE GENOMIC DNA]</scope>
    <source>
        <strain evidence="2">HYR1</strain>
    </source>
</reference>
<evidence type="ECO:0000313" key="2">
    <source>
        <dbReference type="EMBL" id="RNA41153.1"/>
    </source>
</evidence>
<proteinExistence type="predicted"/>
<accession>A0A3M7SZA9</accession>